<proteinExistence type="inferred from homology"/>
<evidence type="ECO:0000256" key="1">
    <source>
        <dbReference type="ARBA" id="ARBA00001933"/>
    </source>
</evidence>
<comment type="cofactor">
    <cofactor evidence="1 5">
        <name>pyridoxal 5'-phosphate</name>
        <dbReference type="ChEBI" id="CHEBI:597326"/>
    </cofactor>
</comment>
<evidence type="ECO:0000256" key="5">
    <source>
        <dbReference type="RuleBase" id="RU362118"/>
    </source>
</evidence>
<evidence type="ECO:0000313" key="7">
    <source>
        <dbReference type="Proteomes" id="UP000256971"/>
    </source>
</evidence>
<sequence length="428" mass="46369">MSSTKPETIVLHAGYRAEPTTGSVAVPLYQTTSYEFRDTQHAADLFALKELGNIYTRLMNPTNDVLEQRVAALEGGAAAVALASGQAASTFSILNIAQAGDNIVSSTDLYGGTWNLFANTFKQMGIEVRFADPADPENFRRLADDKTRAFYAETLPNPKLQVFPIREVADIGDDLGIPLIVDNTAAPVICKPIEHGASIVMYSTTKFIAGHGTSVGGIVVDSGKFDWEKHAKRFPLLNEPDPSYHGAVWTEAVKPIGPVAYAIKLRCTLLRDVGAAASPFNSFQTIQGMETLPLRMERHCENALKVADFLASHPKVTKVIHPSKQDGEARRRADKYLKGGLGSLMGFELAGGKDAGEKFINSLELFYHVANIGDTRSLAIHPATTTHSQLSEKDRLSSGVTDGYVRLSIGIEHIDDILADLTQALDKA</sequence>
<reference evidence="6 7" key="1">
    <citation type="submission" date="2018-08" db="EMBL/GenBank/DDBJ databases">
        <title>Complete genome sequence of type strain Thalassospira indica MCCC 1A01103T, isolated from isolated from deep seawater of the Indian Ocean.</title>
        <authorList>
            <person name="Liu Y."/>
        </authorList>
    </citation>
    <scope>NUCLEOTIDE SEQUENCE [LARGE SCALE GENOMIC DNA]</scope>
    <source>
        <strain evidence="6 7">PB8BT</strain>
    </source>
</reference>
<dbReference type="PANTHER" id="PTHR43797">
    <property type="entry name" value="HOMOCYSTEINE/CYSTEINE SYNTHASE"/>
    <property type="match status" value="1"/>
</dbReference>
<dbReference type="Pfam" id="PF01053">
    <property type="entry name" value="Cys_Met_Meta_PP"/>
    <property type="match status" value="1"/>
</dbReference>
<evidence type="ECO:0000256" key="3">
    <source>
        <dbReference type="ARBA" id="ARBA00022679"/>
    </source>
</evidence>
<dbReference type="InterPro" id="IPR006235">
    <property type="entry name" value="OAc-hSer/O-AcSer_sulfhydrylase"/>
</dbReference>
<dbReference type="PIRSF" id="PIRSF001434">
    <property type="entry name" value="CGS"/>
    <property type="match status" value="1"/>
</dbReference>
<protein>
    <submittedName>
        <fullName evidence="6">Bifunctional O-acetylhomoserine aminocarboxypropyltransferase/cysteine synthase</fullName>
        <ecNumber evidence="6">2.5.1.49</ecNumber>
    </submittedName>
</protein>
<dbReference type="PANTHER" id="PTHR43797:SF2">
    <property type="entry name" value="HOMOCYSTEINE_CYSTEINE SYNTHASE"/>
    <property type="match status" value="1"/>
</dbReference>
<evidence type="ECO:0000256" key="2">
    <source>
        <dbReference type="ARBA" id="ARBA00009077"/>
    </source>
</evidence>
<keyword evidence="7" id="KW-1185">Reference proteome</keyword>
<evidence type="ECO:0000256" key="4">
    <source>
        <dbReference type="ARBA" id="ARBA00022898"/>
    </source>
</evidence>
<dbReference type="InterPro" id="IPR000277">
    <property type="entry name" value="Cys/Met-Metab_PyrdxlP-dep_enz"/>
</dbReference>
<dbReference type="EC" id="2.5.1.49" evidence="6"/>
<name>A0ABM6Y2Z9_9PROT</name>
<dbReference type="InterPro" id="IPR015421">
    <property type="entry name" value="PyrdxlP-dep_Trfase_major"/>
</dbReference>
<dbReference type="Gene3D" id="3.90.1150.10">
    <property type="entry name" value="Aspartate Aminotransferase, domain 1"/>
    <property type="match status" value="1"/>
</dbReference>
<comment type="similarity">
    <text evidence="2 5">Belongs to the trans-sulfuration enzymes family.</text>
</comment>
<dbReference type="EMBL" id="CP031555">
    <property type="protein sequence ID" value="AXO15033.1"/>
    <property type="molecule type" value="Genomic_DNA"/>
</dbReference>
<dbReference type="SUPFAM" id="SSF53383">
    <property type="entry name" value="PLP-dependent transferases"/>
    <property type="match status" value="1"/>
</dbReference>
<gene>
    <name evidence="6" type="ORF">DY252_12955</name>
</gene>
<dbReference type="InterPro" id="IPR015424">
    <property type="entry name" value="PyrdxlP-dep_Trfase"/>
</dbReference>
<dbReference type="GO" id="GO:0003961">
    <property type="term" value="F:O-acetylhomoserine aminocarboxypropyltransferase activity"/>
    <property type="evidence" value="ECO:0007669"/>
    <property type="project" value="UniProtKB-EC"/>
</dbReference>
<dbReference type="NCBIfam" id="TIGR01326">
    <property type="entry name" value="OAH_OAS_sulfhy"/>
    <property type="match status" value="1"/>
</dbReference>
<dbReference type="Gene3D" id="3.40.640.10">
    <property type="entry name" value="Type I PLP-dependent aspartate aminotransferase-like (Major domain)"/>
    <property type="match status" value="1"/>
</dbReference>
<dbReference type="RefSeq" id="WP_064789154.1">
    <property type="nucleotide sequence ID" value="NZ_CP031555.1"/>
</dbReference>
<keyword evidence="3 6" id="KW-0808">Transferase</keyword>
<keyword evidence="4 5" id="KW-0663">Pyridoxal phosphate</keyword>
<accession>A0ABM6Y2Z9</accession>
<dbReference type="InterPro" id="IPR015422">
    <property type="entry name" value="PyrdxlP-dep_Trfase_small"/>
</dbReference>
<evidence type="ECO:0000313" key="6">
    <source>
        <dbReference type="EMBL" id="AXO15033.1"/>
    </source>
</evidence>
<dbReference type="CDD" id="cd00614">
    <property type="entry name" value="CGS_like"/>
    <property type="match status" value="1"/>
</dbReference>
<dbReference type="Proteomes" id="UP000256971">
    <property type="component" value="Chromosome"/>
</dbReference>
<organism evidence="6 7">
    <name type="scientific">Thalassospira indica</name>
    <dbReference type="NCBI Taxonomy" id="1891279"/>
    <lineage>
        <taxon>Bacteria</taxon>
        <taxon>Pseudomonadati</taxon>
        <taxon>Pseudomonadota</taxon>
        <taxon>Alphaproteobacteria</taxon>
        <taxon>Rhodospirillales</taxon>
        <taxon>Thalassospiraceae</taxon>
        <taxon>Thalassospira</taxon>
    </lineage>
</organism>